<reference evidence="2" key="1">
    <citation type="submission" date="2016-10" db="EMBL/GenBank/DDBJ databases">
        <authorList>
            <person name="de Groot N.N."/>
        </authorList>
    </citation>
    <scope>NUCLEOTIDE SEQUENCE [LARGE SCALE GENOMIC DNA]</scope>
    <source>
        <strain evidence="2">DSM 17908</strain>
    </source>
</reference>
<dbReference type="Proteomes" id="UP000224607">
    <property type="component" value="Unassembled WGS sequence"/>
</dbReference>
<reference evidence="1 4" key="3">
    <citation type="journal article" date="2017" name="Nat. Microbiol.">
        <title>Natural product diversity associated with the nematode symbionts Photorhabdus and Xenorhabdus.</title>
        <authorList>
            <person name="Tobias N.J."/>
            <person name="Wolff H."/>
            <person name="Djahanschiri B."/>
            <person name="Grundmann F."/>
            <person name="Kronenwerth M."/>
            <person name="Shi Y.M."/>
            <person name="Simonyi S."/>
            <person name="Grun P."/>
            <person name="Shapiro-Ilan D."/>
            <person name="Pidot S.J."/>
            <person name="Stinear T.P."/>
            <person name="Ebersberger I."/>
            <person name="Bode H.B."/>
        </authorList>
    </citation>
    <scope>NUCLEOTIDE SEQUENCE [LARGE SCALE GENOMIC DNA]</scope>
    <source>
        <strain evidence="1 4">DSM 17908</strain>
    </source>
</reference>
<keyword evidence="4" id="KW-1185">Reference proteome</keyword>
<dbReference type="AlphaFoldDB" id="A0A1I3X5J2"/>
<evidence type="ECO:0000313" key="2">
    <source>
        <dbReference type="EMBL" id="SFK14111.1"/>
    </source>
</evidence>
<dbReference type="EMBL" id="NITY01000017">
    <property type="protein sequence ID" value="PHM38212.1"/>
    <property type="molecule type" value="Genomic_DNA"/>
</dbReference>
<reference evidence="3" key="2">
    <citation type="submission" date="2016-10" db="EMBL/GenBank/DDBJ databases">
        <authorList>
            <person name="Varghese N."/>
            <person name="Submissions S."/>
        </authorList>
    </citation>
    <scope>NUCLEOTIDE SEQUENCE [LARGE SCALE GENOMIC DNA]</scope>
    <source>
        <strain evidence="3">DSM 17908</strain>
    </source>
</reference>
<sequence>MDYKCVHNETKYPLQVILQTSDYVEYPIWNLPPWSHAPFNVPGPPLPAPRPVGIKFIALDGSFILDYISKRGDRYFENYIEDNDRLAINESKWAPYNFHLTFTKSSLPCK</sequence>
<name>A0A1I3X5J2_9GAMM</name>
<dbReference type="EMBL" id="FORG01000031">
    <property type="protein sequence ID" value="SFK14111.1"/>
    <property type="molecule type" value="Genomic_DNA"/>
</dbReference>
<protein>
    <submittedName>
        <fullName evidence="2">Uncharacterized protein</fullName>
    </submittedName>
</protein>
<accession>A0A1I3X5J2</accession>
<dbReference type="Proteomes" id="UP000198919">
    <property type="component" value="Unassembled WGS sequence"/>
</dbReference>
<evidence type="ECO:0000313" key="1">
    <source>
        <dbReference type="EMBL" id="PHM38212.1"/>
    </source>
</evidence>
<proteinExistence type="predicted"/>
<gene>
    <name evidence="2" type="ORF">SAMN05421680_13147</name>
    <name evidence="1" type="ORF">Xmau_03599</name>
</gene>
<organism evidence="2 3">
    <name type="scientific">Xenorhabdus mauleonii</name>
    <dbReference type="NCBI Taxonomy" id="351675"/>
    <lineage>
        <taxon>Bacteria</taxon>
        <taxon>Pseudomonadati</taxon>
        <taxon>Pseudomonadota</taxon>
        <taxon>Gammaproteobacteria</taxon>
        <taxon>Enterobacterales</taxon>
        <taxon>Morganellaceae</taxon>
        <taxon>Xenorhabdus</taxon>
    </lineage>
</organism>
<evidence type="ECO:0000313" key="4">
    <source>
        <dbReference type="Proteomes" id="UP000224607"/>
    </source>
</evidence>
<evidence type="ECO:0000313" key="3">
    <source>
        <dbReference type="Proteomes" id="UP000198919"/>
    </source>
</evidence>